<dbReference type="InterPro" id="IPR041657">
    <property type="entry name" value="HTH_17"/>
</dbReference>
<dbReference type="InterPro" id="IPR010093">
    <property type="entry name" value="SinI_DNA-bd"/>
</dbReference>
<evidence type="ECO:0000313" key="4">
    <source>
        <dbReference type="Proteomes" id="UP001316189"/>
    </source>
</evidence>
<evidence type="ECO:0000259" key="2">
    <source>
        <dbReference type="Pfam" id="PF12728"/>
    </source>
</evidence>
<keyword evidence="4" id="KW-1185">Reference proteome</keyword>
<dbReference type="Pfam" id="PF12728">
    <property type="entry name" value="HTH_17"/>
    <property type="match status" value="1"/>
</dbReference>
<accession>A0ABY5KXL9</accession>
<reference evidence="3 4" key="1">
    <citation type="submission" date="2022-07" db="EMBL/GenBank/DDBJ databases">
        <title>Novel species in genus cellulomonas.</title>
        <authorList>
            <person name="Ye L."/>
        </authorList>
    </citation>
    <scope>NUCLEOTIDE SEQUENCE [LARGE SCALE GENOMIC DNA]</scope>
    <source>
        <strain evidence="4">zg-Y338</strain>
    </source>
</reference>
<gene>
    <name evidence="3" type="ORF">NP064_15975</name>
</gene>
<organism evidence="3 4">
    <name type="scientific">Cellulomonas chengniuliangii</name>
    <dbReference type="NCBI Taxonomy" id="2968084"/>
    <lineage>
        <taxon>Bacteria</taxon>
        <taxon>Bacillati</taxon>
        <taxon>Actinomycetota</taxon>
        <taxon>Actinomycetes</taxon>
        <taxon>Micrococcales</taxon>
        <taxon>Cellulomonadaceae</taxon>
        <taxon>Cellulomonas</taxon>
    </lineage>
</organism>
<feature type="domain" description="Helix-turn-helix" evidence="2">
    <location>
        <begin position="72"/>
        <end position="120"/>
    </location>
</feature>
<dbReference type="NCBIfam" id="TIGR01764">
    <property type="entry name" value="excise"/>
    <property type="match status" value="1"/>
</dbReference>
<name>A0ABY5KXL9_9CELL</name>
<dbReference type="RefSeq" id="WP_227569868.1">
    <property type="nucleotide sequence ID" value="NZ_CP101988.1"/>
</dbReference>
<proteinExistence type="predicted"/>
<dbReference type="InterPro" id="IPR009061">
    <property type="entry name" value="DNA-bd_dom_put_sf"/>
</dbReference>
<feature type="region of interest" description="Disordered" evidence="1">
    <location>
        <begin position="131"/>
        <end position="150"/>
    </location>
</feature>
<sequence length="150" mass="16265">MSTILEHTVLPPPASSTLSDLAAALEAADSPSLVSPDGSQIALPDEVLAVLRDAVRAMAQGQAITLAPHDTVLTTQDAANFLGISRPTLVRLLTDGVIPYTQPNRHRRVRLSDLVDYQQRSRHERRQILAEMSREATADDNTGDGFEATR</sequence>
<dbReference type="Proteomes" id="UP001316189">
    <property type="component" value="Chromosome"/>
</dbReference>
<dbReference type="EMBL" id="CP101988">
    <property type="protein sequence ID" value="UUI75237.1"/>
    <property type="molecule type" value="Genomic_DNA"/>
</dbReference>
<evidence type="ECO:0000256" key="1">
    <source>
        <dbReference type="SAM" id="MobiDB-lite"/>
    </source>
</evidence>
<evidence type="ECO:0000313" key="3">
    <source>
        <dbReference type="EMBL" id="UUI75237.1"/>
    </source>
</evidence>
<protein>
    <submittedName>
        <fullName evidence="3">Helix-turn-helix domain-containing protein</fullName>
    </submittedName>
</protein>
<dbReference type="SUPFAM" id="SSF46955">
    <property type="entry name" value="Putative DNA-binding domain"/>
    <property type="match status" value="1"/>
</dbReference>